<dbReference type="Pfam" id="PF10647">
    <property type="entry name" value="Gmad1"/>
    <property type="match status" value="1"/>
</dbReference>
<accession>A0A6J6M7A7</accession>
<name>A0A6J6M7A7_9ZZZZ</name>
<dbReference type="EMBL" id="CAEZWW010000044">
    <property type="protein sequence ID" value="CAB4668898.1"/>
    <property type="molecule type" value="Genomic_DNA"/>
</dbReference>
<dbReference type="AlphaFoldDB" id="A0A6J6M7A7"/>
<evidence type="ECO:0000259" key="1">
    <source>
        <dbReference type="Pfam" id="PF10647"/>
    </source>
</evidence>
<proteinExistence type="predicted"/>
<dbReference type="InterPro" id="IPR018910">
    <property type="entry name" value="LpqB_C"/>
</dbReference>
<feature type="domain" description="Lipoprotein LpqB C-terminal" evidence="1">
    <location>
        <begin position="6"/>
        <end position="121"/>
    </location>
</feature>
<organism evidence="2">
    <name type="scientific">freshwater metagenome</name>
    <dbReference type="NCBI Taxonomy" id="449393"/>
    <lineage>
        <taxon>unclassified sequences</taxon>
        <taxon>metagenomes</taxon>
        <taxon>ecological metagenomes</taxon>
    </lineage>
</organism>
<protein>
    <submittedName>
        <fullName evidence="2">Unannotated protein</fullName>
    </submittedName>
</protein>
<sequence>MQTAVRTTLYVGVIVRATAGAPMAVADPIRVETRLTEAISVSWSGANSLIVLGSDGAESLQVFDLNLARGSVNGIGAPEAPVMVASAPGLPPLVGAADGWIYEYVGSTWRKRTSGTSPAYPN</sequence>
<gene>
    <name evidence="2" type="ORF">UFOPK2310_00504</name>
</gene>
<evidence type="ECO:0000313" key="2">
    <source>
        <dbReference type="EMBL" id="CAB4668898.1"/>
    </source>
</evidence>
<reference evidence="2" key="1">
    <citation type="submission" date="2020-05" db="EMBL/GenBank/DDBJ databases">
        <authorList>
            <person name="Chiriac C."/>
            <person name="Salcher M."/>
            <person name="Ghai R."/>
            <person name="Kavagutti S V."/>
        </authorList>
    </citation>
    <scope>NUCLEOTIDE SEQUENCE</scope>
</reference>